<dbReference type="RefSeq" id="WP_104527808.1">
    <property type="nucleotide sequence ID" value="NZ_POQT01000008.1"/>
</dbReference>
<proteinExistence type="predicted"/>
<reference evidence="2 3" key="1">
    <citation type="submission" date="2019-02" db="EMBL/GenBank/DDBJ databases">
        <title>Sequencing the genomes of 1000 actinobacteria strains.</title>
        <authorList>
            <person name="Klenk H.-P."/>
        </authorList>
    </citation>
    <scope>NUCLEOTIDE SEQUENCE [LARGE SCALE GENOMIC DNA]</scope>
    <source>
        <strain evidence="2 3">DSM 44509</strain>
    </source>
</reference>
<protein>
    <submittedName>
        <fullName evidence="2">Uncharacterized protein</fullName>
    </submittedName>
</protein>
<dbReference type="EMBL" id="SHKV01000001">
    <property type="protein sequence ID" value="RZU31035.1"/>
    <property type="molecule type" value="Genomic_DNA"/>
</dbReference>
<dbReference type="OrthoDB" id="5186357at2"/>
<keyword evidence="3" id="KW-1185">Reference proteome</keyword>
<organism evidence="2 3">
    <name type="scientific">Blastococcus saxobsidens</name>
    <dbReference type="NCBI Taxonomy" id="138336"/>
    <lineage>
        <taxon>Bacteria</taxon>
        <taxon>Bacillati</taxon>
        <taxon>Actinomycetota</taxon>
        <taxon>Actinomycetes</taxon>
        <taxon>Geodermatophilales</taxon>
        <taxon>Geodermatophilaceae</taxon>
        <taxon>Blastococcus</taxon>
    </lineage>
</organism>
<comment type="caution">
    <text evidence="2">The sequence shown here is derived from an EMBL/GenBank/DDBJ whole genome shotgun (WGS) entry which is preliminary data.</text>
</comment>
<evidence type="ECO:0000256" key="1">
    <source>
        <dbReference type="SAM" id="MobiDB-lite"/>
    </source>
</evidence>
<evidence type="ECO:0000313" key="2">
    <source>
        <dbReference type="EMBL" id="RZU31035.1"/>
    </source>
</evidence>
<gene>
    <name evidence="2" type="ORF">BKA19_0679</name>
</gene>
<accession>A0A4Q7Y546</accession>
<dbReference type="Proteomes" id="UP000292507">
    <property type="component" value="Unassembled WGS sequence"/>
</dbReference>
<feature type="region of interest" description="Disordered" evidence="1">
    <location>
        <begin position="84"/>
        <end position="103"/>
    </location>
</feature>
<dbReference type="AlphaFoldDB" id="A0A4Q7Y546"/>
<evidence type="ECO:0000313" key="3">
    <source>
        <dbReference type="Proteomes" id="UP000292507"/>
    </source>
</evidence>
<sequence>MLQDLVDCYGGDTHRLLTDLADVIGASIAYVDRPTVEAHLERPLSDREWAATAQQFTAMAFDDHVGDAGSLRTDWIQDVLARAGVPGRGHTGQPVAGSALGGA</sequence>
<name>A0A4Q7Y546_9ACTN</name>